<dbReference type="GO" id="GO:0009366">
    <property type="term" value="C:enterobactin synthetase complex"/>
    <property type="evidence" value="ECO:0007669"/>
    <property type="project" value="InterPro"/>
</dbReference>
<feature type="binding site" evidence="2">
    <location>
        <position position="111"/>
    </location>
    <ligand>
        <name>CoA</name>
        <dbReference type="ChEBI" id="CHEBI:57287"/>
    </ligand>
</feature>
<feature type="binding site" evidence="2">
    <location>
        <position position="159"/>
    </location>
    <ligand>
        <name>CoA</name>
        <dbReference type="ChEBI" id="CHEBI:57287"/>
    </ligand>
</feature>
<keyword evidence="1 6" id="KW-0808">Transferase</keyword>
<name>F7NDT1_9FIRM</name>
<dbReference type="PRINTS" id="PR01399">
    <property type="entry name" value="ENTSNTHTASED"/>
</dbReference>
<dbReference type="PANTHER" id="PTHR38096">
    <property type="entry name" value="ENTEROBACTIN SYNTHASE COMPONENT D"/>
    <property type="match status" value="1"/>
</dbReference>
<feature type="domain" description="4'-phosphopantetheinyl transferase N-terminal" evidence="5">
    <location>
        <begin position="33"/>
        <end position="100"/>
    </location>
</feature>
<dbReference type="SUPFAM" id="SSF56214">
    <property type="entry name" value="4'-phosphopantetheinyl transferase"/>
    <property type="match status" value="1"/>
</dbReference>
<dbReference type="Proteomes" id="UP000003240">
    <property type="component" value="Unassembled WGS sequence"/>
</dbReference>
<keyword evidence="3" id="KW-0460">Magnesium</keyword>
<evidence type="ECO:0000256" key="1">
    <source>
        <dbReference type="ARBA" id="ARBA00022679"/>
    </source>
</evidence>
<dbReference type="GO" id="GO:0000287">
    <property type="term" value="F:magnesium ion binding"/>
    <property type="evidence" value="ECO:0007669"/>
    <property type="project" value="InterPro"/>
</dbReference>
<dbReference type="InterPro" id="IPR008278">
    <property type="entry name" value="4-PPantetheinyl_Trfase_dom"/>
</dbReference>
<accession>F7NDT1</accession>
<evidence type="ECO:0000256" key="2">
    <source>
        <dbReference type="PIRSR" id="PIRSR603542-1"/>
    </source>
</evidence>
<evidence type="ECO:0000259" key="5">
    <source>
        <dbReference type="Pfam" id="PF17837"/>
    </source>
</evidence>
<gene>
    <name evidence="6" type="ORF">ALO_00940</name>
</gene>
<dbReference type="eggNOG" id="COG2977">
    <property type="taxonomic scope" value="Bacteria"/>
</dbReference>
<feature type="binding site" evidence="2">
    <location>
        <position position="169"/>
    </location>
    <ligand>
        <name>CoA</name>
        <dbReference type="ChEBI" id="CHEBI:57287"/>
    </ligand>
</feature>
<dbReference type="Pfam" id="PF01648">
    <property type="entry name" value="ACPS"/>
    <property type="match status" value="1"/>
</dbReference>
<keyword evidence="7" id="KW-1185">Reference proteome</keyword>
<dbReference type="Pfam" id="PF17837">
    <property type="entry name" value="4PPT_N"/>
    <property type="match status" value="1"/>
</dbReference>
<keyword evidence="3" id="KW-0479">Metal-binding</keyword>
<feature type="binding site" evidence="3">
    <location>
        <position position="111"/>
    </location>
    <ligand>
        <name>Mg(2+)</name>
        <dbReference type="ChEBI" id="CHEBI:18420"/>
    </ligand>
</feature>
<dbReference type="STRING" id="1009370.ALO_00940"/>
<dbReference type="GO" id="GO:0009239">
    <property type="term" value="P:enterobactin biosynthetic process"/>
    <property type="evidence" value="ECO:0007669"/>
    <property type="project" value="InterPro"/>
</dbReference>
<reference evidence="6 7" key="1">
    <citation type="journal article" date="2011" name="EMBO J.">
        <title>Structural diversity of bacterial flagellar motors.</title>
        <authorList>
            <person name="Chen S."/>
            <person name="Beeby M."/>
            <person name="Murphy G.E."/>
            <person name="Leadbetter J.R."/>
            <person name="Hendrixson D.R."/>
            <person name="Briegel A."/>
            <person name="Li Z."/>
            <person name="Shi J."/>
            <person name="Tocheva E.I."/>
            <person name="Muller A."/>
            <person name="Dobro M.J."/>
            <person name="Jensen G.J."/>
        </authorList>
    </citation>
    <scope>NUCLEOTIDE SEQUENCE [LARGE SCALE GENOMIC DNA]</scope>
    <source>
        <strain evidence="6 7">DSM 6540</strain>
    </source>
</reference>
<dbReference type="InterPro" id="IPR037143">
    <property type="entry name" value="4-PPantetheinyl_Trfase_dom_sf"/>
</dbReference>
<dbReference type="EMBL" id="AFGF01000012">
    <property type="protein sequence ID" value="EGO65802.1"/>
    <property type="molecule type" value="Genomic_DNA"/>
</dbReference>
<dbReference type="InterPro" id="IPR041354">
    <property type="entry name" value="4PPT_N"/>
</dbReference>
<dbReference type="GO" id="GO:0008897">
    <property type="term" value="F:holo-[acyl-carrier-protein] synthase activity"/>
    <property type="evidence" value="ECO:0007669"/>
    <property type="project" value="InterPro"/>
</dbReference>
<proteinExistence type="predicted"/>
<organism evidence="6 7">
    <name type="scientific">Acetonema longum DSM 6540</name>
    <dbReference type="NCBI Taxonomy" id="1009370"/>
    <lineage>
        <taxon>Bacteria</taxon>
        <taxon>Bacillati</taxon>
        <taxon>Bacillota</taxon>
        <taxon>Negativicutes</taxon>
        <taxon>Acetonemataceae</taxon>
        <taxon>Acetonema</taxon>
    </lineage>
</organism>
<dbReference type="Gene3D" id="3.90.470.20">
    <property type="entry name" value="4'-phosphopantetheinyl transferase domain"/>
    <property type="match status" value="1"/>
</dbReference>
<dbReference type="InterPro" id="IPR003542">
    <property type="entry name" value="Enbac_synth_compD-like"/>
</dbReference>
<protein>
    <submittedName>
        <fullName evidence="6">4'-phosphopantetheinyl transferase</fullName>
    </submittedName>
</protein>
<evidence type="ECO:0000313" key="6">
    <source>
        <dbReference type="EMBL" id="EGO65802.1"/>
    </source>
</evidence>
<comment type="caution">
    <text evidence="6">The sequence shown here is derived from an EMBL/GenBank/DDBJ whole genome shotgun (WGS) entry which is preliminary data.</text>
</comment>
<evidence type="ECO:0000256" key="3">
    <source>
        <dbReference type="PIRSR" id="PIRSR603542-2"/>
    </source>
</evidence>
<dbReference type="PANTHER" id="PTHR38096:SF1">
    <property type="entry name" value="ENTEROBACTIN SYNTHASE COMPONENT D"/>
    <property type="match status" value="1"/>
</dbReference>
<feature type="domain" description="4'-phosphopantetheinyl transferase" evidence="4">
    <location>
        <begin position="107"/>
        <end position="181"/>
    </location>
</feature>
<comment type="cofactor">
    <cofactor evidence="3">
        <name>Mg(2+)</name>
        <dbReference type="ChEBI" id="CHEBI:18420"/>
    </cofactor>
</comment>
<feature type="binding site" evidence="2">
    <location>
        <begin position="89"/>
        <end position="90"/>
    </location>
    <ligand>
        <name>CoA</name>
        <dbReference type="ChEBI" id="CHEBI:57287"/>
    </ligand>
</feature>
<evidence type="ECO:0000259" key="4">
    <source>
        <dbReference type="Pfam" id="PF01648"/>
    </source>
</evidence>
<feature type="binding site" evidence="2">
    <location>
        <position position="45"/>
    </location>
    <ligand>
        <name>CoA</name>
        <dbReference type="ChEBI" id="CHEBI:57287"/>
    </ligand>
</feature>
<feature type="binding site" evidence="2">
    <location>
        <position position="155"/>
    </location>
    <ligand>
        <name>CoA</name>
        <dbReference type="ChEBI" id="CHEBI:57287"/>
    </ligand>
</feature>
<feature type="binding site" evidence="3">
    <location>
        <position position="113"/>
    </location>
    <ligand>
        <name>Mg(2+)</name>
        <dbReference type="ChEBI" id="CHEBI:18420"/>
    </ligand>
</feature>
<dbReference type="AlphaFoldDB" id="F7NDT1"/>
<evidence type="ECO:0000313" key="7">
    <source>
        <dbReference type="Proteomes" id="UP000003240"/>
    </source>
</evidence>
<feature type="binding site" evidence="3">
    <location>
        <position position="112"/>
    </location>
    <ligand>
        <name>Mg(2+)</name>
        <dbReference type="ChEBI" id="CHEBI:18420"/>
    </ligand>
</feature>
<sequence length="228" mass="24867">MAIDSISSPFGDGFGFAVKTACDYDEAALYPEEMALLSAKAVKKRRIEFCIGRIAAHSALRDINIDAAAVLKGPQHEPVWPGGVAGAISHSDGLALAAVAPKERAAGIGIDIEIIDANVSRDIVKEVCTPGETAWVKQRDNREIERLFMVFSAKESIFKAFFPIEHIFLDYQDAELVWQENTGNFGGKLLARAGTGYEAGYPFEVGCRKIGRYIFTFMSLPPVREPAP</sequence>
<feature type="binding site" evidence="2">
    <location>
        <position position="53"/>
    </location>
    <ligand>
        <name>CoA</name>
        <dbReference type="ChEBI" id="CHEBI:57287"/>
    </ligand>
</feature>
<dbReference type="GO" id="GO:0005886">
    <property type="term" value="C:plasma membrane"/>
    <property type="evidence" value="ECO:0007669"/>
    <property type="project" value="TreeGrafter"/>
</dbReference>